<evidence type="ECO:0000313" key="4">
    <source>
        <dbReference type="Proteomes" id="UP000672027"/>
    </source>
</evidence>
<comment type="function">
    <text evidence="2">Antitoxin component of a type II toxin-antitoxin (TA) system.</text>
</comment>
<gene>
    <name evidence="3" type="ORF">J8380_09860</name>
</gene>
<sequence>MLREAPAMTVRQNLGELLNEVQYKRDQIVITKAGKAVAALIDIPLFERLRQLDEEFSRITKHLQQAFQDMPEQEVYDLLDEAISHSRQDVPA</sequence>
<name>A0ABX7WXW6_9GAMM</name>
<comment type="similarity">
    <text evidence="1 2">Belongs to the phD/YefM antitoxin family.</text>
</comment>
<dbReference type="Pfam" id="PF02604">
    <property type="entry name" value="PhdYeFM_antitox"/>
    <property type="match status" value="1"/>
</dbReference>
<protein>
    <recommendedName>
        <fullName evidence="2">Antitoxin</fullName>
    </recommendedName>
</protein>
<dbReference type="Proteomes" id="UP000672027">
    <property type="component" value="Chromosome"/>
</dbReference>
<dbReference type="InterPro" id="IPR051405">
    <property type="entry name" value="phD/YefM_antitoxin"/>
</dbReference>
<evidence type="ECO:0000256" key="2">
    <source>
        <dbReference type="RuleBase" id="RU362080"/>
    </source>
</evidence>
<dbReference type="PANTHER" id="PTHR33713:SF10">
    <property type="entry name" value="ANTITOXIN YAFN"/>
    <property type="match status" value="1"/>
</dbReference>
<accession>A0ABX7WXW6</accession>
<keyword evidence="4" id="KW-1185">Reference proteome</keyword>
<evidence type="ECO:0000256" key="1">
    <source>
        <dbReference type="ARBA" id="ARBA00009981"/>
    </source>
</evidence>
<dbReference type="InterPro" id="IPR036165">
    <property type="entry name" value="YefM-like_sf"/>
</dbReference>
<dbReference type="Gene3D" id="3.40.1620.10">
    <property type="entry name" value="YefM-like domain"/>
    <property type="match status" value="1"/>
</dbReference>
<reference evidence="3 4" key="1">
    <citation type="submission" date="2021-04" db="EMBL/GenBank/DDBJ databases">
        <title>Genomics, taxonomy and metabolism of representatives of sulfur bacteria of the genus Thiothrix: Thiothrix fructosivorans QT, Thiothrix unzii A1T and three new species, Thiothrix subterranea sp. nov., Thiothrix litoralis sp. nov. and 'Candidatus Thiothrix anitrata' sp. nov.</title>
        <authorList>
            <person name="Ravin N.V."/>
            <person name="Smolyakov D."/>
            <person name="Rudenko T.S."/>
            <person name="Mardanov A.V."/>
            <person name="Beletsky A.V."/>
            <person name="Markov N.D."/>
            <person name="Fomenkov A.I."/>
            <person name="Roberts R.J."/>
            <person name="Karnachuk O.V."/>
            <person name="Novikov A."/>
            <person name="Grabovich M.Y."/>
        </authorList>
    </citation>
    <scope>NUCLEOTIDE SEQUENCE [LARGE SCALE GENOMIC DNA]</scope>
    <source>
        <strain evidence="3 4">A52</strain>
    </source>
</reference>
<dbReference type="SUPFAM" id="SSF143120">
    <property type="entry name" value="YefM-like"/>
    <property type="match status" value="1"/>
</dbReference>
<dbReference type="InterPro" id="IPR006442">
    <property type="entry name" value="Antitoxin_Phd/YefM"/>
</dbReference>
<evidence type="ECO:0000313" key="3">
    <source>
        <dbReference type="EMBL" id="QTR48611.1"/>
    </source>
</evidence>
<organism evidence="3 4">
    <name type="scientific">Candidatus Thiothrix anitrata</name>
    <dbReference type="NCBI Taxonomy" id="2823902"/>
    <lineage>
        <taxon>Bacteria</taxon>
        <taxon>Pseudomonadati</taxon>
        <taxon>Pseudomonadota</taxon>
        <taxon>Gammaproteobacteria</taxon>
        <taxon>Thiotrichales</taxon>
        <taxon>Thiotrichaceae</taxon>
        <taxon>Thiothrix</taxon>
    </lineage>
</organism>
<dbReference type="NCBIfam" id="TIGR01552">
    <property type="entry name" value="phd_fam"/>
    <property type="match status" value="1"/>
</dbReference>
<dbReference type="RefSeq" id="WP_210225499.1">
    <property type="nucleotide sequence ID" value="NZ_CP072800.1"/>
</dbReference>
<dbReference type="PANTHER" id="PTHR33713">
    <property type="entry name" value="ANTITOXIN YAFN-RELATED"/>
    <property type="match status" value="1"/>
</dbReference>
<dbReference type="EMBL" id="CP072800">
    <property type="protein sequence ID" value="QTR48611.1"/>
    <property type="molecule type" value="Genomic_DNA"/>
</dbReference>
<proteinExistence type="inferred from homology"/>